<sequence>MGAGPLPRTVGQVLPTSHMERSHLGVRGRSIGGLKGKGYRVDSLKPSDIGTQVAHQFEEQLKRTALSDDIPEKGMRDGEYFMPHLAPAMARQYATKEIKAALDDLECGRNFYAAYEPRNKEISERVTQLFGGGPL</sequence>
<organism evidence="1 2">
    <name type="scientific">Nonomuraea pusilla</name>
    <dbReference type="NCBI Taxonomy" id="46177"/>
    <lineage>
        <taxon>Bacteria</taxon>
        <taxon>Bacillati</taxon>
        <taxon>Actinomycetota</taxon>
        <taxon>Actinomycetes</taxon>
        <taxon>Streptosporangiales</taxon>
        <taxon>Streptosporangiaceae</taxon>
        <taxon>Nonomuraea</taxon>
    </lineage>
</organism>
<accession>A0A1H7SGV9</accession>
<evidence type="ECO:0000313" key="1">
    <source>
        <dbReference type="EMBL" id="SEL71426.1"/>
    </source>
</evidence>
<dbReference type="Proteomes" id="UP000198953">
    <property type="component" value="Unassembled WGS sequence"/>
</dbReference>
<dbReference type="EMBL" id="FOBF01000006">
    <property type="protein sequence ID" value="SEL71426.1"/>
    <property type="molecule type" value="Genomic_DNA"/>
</dbReference>
<protein>
    <submittedName>
        <fullName evidence="1">Uncharacterized protein</fullName>
    </submittedName>
</protein>
<reference evidence="1 2" key="1">
    <citation type="submission" date="2016-10" db="EMBL/GenBank/DDBJ databases">
        <authorList>
            <person name="de Groot N.N."/>
        </authorList>
    </citation>
    <scope>NUCLEOTIDE SEQUENCE [LARGE SCALE GENOMIC DNA]</scope>
    <source>
        <strain evidence="1 2">DSM 43357</strain>
    </source>
</reference>
<keyword evidence="2" id="KW-1185">Reference proteome</keyword>
<gene>
    <name evidence="1" type="ORF">SAMN05660976_03185</name>
</gene>
<dbReference type="AlphaFoldDB" id="A0A1H7SGV9"/>
<evidence type="ECO:0000313" key="2">
    <source>
        <dbReference type="Proteomes" id="UP000198953"/>
    </source>
</evidence>
<proteinExistence type="predicted"/>
<name>A0A1H7SGV9_9ACTN</name>